<sequence length="385" mass="39941">MVLIQSTPSGLAVPGALLLVLCVAGLVVGAAGSALARRLSNPVGKYRLLYALVVGPLALGSYGLLALLDFGLAVRAAFLPWVGGFAGTVFAEFVTFLAGGVVGLAAYAPTVRGVRAARDVPLSTTTALAQMTRYVVAFAVLFALFVPAFRLGLGGPRGSVGSQLGLVAGFVVLGVIVVVGSPWVVTAMRSTRRPTDAEADRLDALRERAGLSVRDARVFETDGAETASALVRGAASHRRLFVTDAFFDAYDDDTATALLAVQAGRTRSRVIARRLGAVLASAAALLFALSPGPLWPLVGAAVVVLLAGLWVARRGVAAADDYAAERVGADAVVAAFERYAEFHAMEPSRRRVPNPLSATVPLGDRIDRVRGHDTEGAGDGRVPTD</sequence>
<dbReference type="AlphaFoldDB" id="V4HB33"/>
<organism evidence="2 3">
    <name type="scientific">Candidatus Halobonum tyrrellensis G22</name>
    <dbReference type="NCBI Taxonomy" id="1324957"/>
    <lineage>
        <taxon>Archaea</taxon>
        <taxon>Methanobacteriati</taxon>
        <taxon>Methanobacteriota</taxon>
        <taxon>Stenosarchaea group</taxon>
        <taxon>Halobacteria</taxon>
        <taxon>Halobacteriales</taxon>
        <taxon>Haloferacaceae</taxon>
        <taxon>Candidatus Halobonum</taxon>
    </lineage>
</organism>
<evidence type="ECO:0000313" key="2">
    <source>
        <dbReference type="EMBL" id="ESP87900.1"/>
    </source>
</evidence>
<keyword evidence="1" id="KW-0472">Membrane</keyword>
<dbReference type="eggNOG" id="arCOG01334">
    <property type="taxonomic scope" value="Archaea"/>
</dbReference>
<feature type="transmembrane region" description="Helical" evidence="1">
    <location>
        <begin position="294"/>
        <end position="312"/>
    </location>
</feature>
<comment type="caution">
    <text evidence="2">The sequence shown here is derived from an EMBL/GenBank/DDBJ whole genome shotgun (WGS) entry which is preliminary data.</text>
</comment>
<name>V4HB33_9EURY</name>
<feature type="transmembrane region" description="Helical" evidence="1">
    <location>
        <begin position="12"/>
        <end position="36"/>
    </location>
</feature>
<keyword evidence="3" id="KW-1185">Reference proteome</keyword>
<feature type="transmembrane region" description="Helical" evidence="1">
    <location>
        <begin position="131"/>
        <end position="152"/>
    </location>
</feature>
<keyword evidence="1" id="KW-1133">Transmembrane helix</keyword>
<evidence type="ECO:0000256" key="1">
    <source>
        <dbReference type="SAM" id="Phobius"/>
    </source>
</evidence>
<reference evidence="2 3" key="1">
    <citation type="journal article" date="2013" name="Genome Announc.">
        <title>Draft Genome Sequence of 'Candidatus Halobonum tyrrellensis' Strain G22, Isolated from the Hypersaline Waters of Lake Tyrrell, Australia.</title>
        <authorList>
            <person name="Ugalde J.A."/>
            <person name="Narasingarao P."/>
            <person name="Kuo S."/>
            <person name="Podell S."/>
            <person name="Allen E.E."/>
        </authorList>
    </citation>
    <scope>NUCLEOTIDE SEQUENCE [LARGE SCALE GENOMIC DNA]</scope>
    <source>
        <strain evidence="2 3">G22</strain>
    </source>
</reference>
<dbReference type="Proteomes" id="UP000017840">
    <property type="component" value="Unassembled WGS sequence"/>
</dbReference>
<feature type="transmembrane region" description="Helical" evidence="1">
    <location>
        <begin position="164"/>
        <end position="185"/>
    </location>
</feature>
<dbReference type="OrthoDB" id="170261at2157"/>
<dbReference type="EMBL" id="ASGZ01000037">
    <property type="protein sequence ID" value="ESP87900.1"/>
    <property type="molecule type" value="Genomic_DNA"/>
</dbReference>
<accession>V4HB33</accession>
<keyword evidence="1" id="KW-0812">Transmembrane</keyword>
<feature type="transmembrane region" description="Helical" evidence="1">
    <location>
        <begin position="271"/>
        <end position="288"/>
    </location>
</feature>
<protein>
    <submittedName>
        <fullName evidence="2">Putative peptidase</fullName>
    </submittedName>
</protein>
<feature type="transmembrane region" description="Helical" evidence="1">
    <location>
        <begin position="48"/>
        <end position="68"/>
    </location>
</feature>
<feature type="transmembrane region" description="Helical" evidence="1">
    <location>
        <begin position="88"/>
        <end position="110"/>
    </location>
</feature>
<proteinExistence type="predicted"/>
<evidence type="ECO:0000313" key="3">
    <source>
        <dbReference type="Proteomes" id="UP000017840"/>
    </source>
</evidence>
<gene>
    <name evidence="2" type="ORF">K933_11306</name>
</gene>
<dbReference type="RefSeq" id="WP_023394841.1">
    <property type="nucleotide sequence ID" value="NZ_ASGZ01000037.1"/>
</dbReference>
<dbReference type="PATRIC" id="fig|1324957.4.peg.2297"/>
<dbReference type="STRING" id="1324957.K933_11306"/>